<dbReference type="PANTHER" id="PTHR45749:SF28">
    <property type="entry name" value="ZINC FINGER MYM-TYPE PROTEIN 1-LIKE-RELATED"/>
    <property type="match status" value="1"/>
</dbReference>
<gene>
    <name evidence="3" type="ORF">L798_07285</name>
</gene>
<dbReference type="InterPro" id="IPR008906">
    <property type="entry name" value="HATC_C_dom"/>
</dbReference>
<dbReference type="STRING" id="136037.A0A067R633"/>
<dbReference type="InParanoid" id="A0A067R633"/>
<organism evidence="3 4">
    <name type="scientific">Zootermopsis nevadensis</name>
    <name type="common">Dampwood termite</name>
    <dbReference type="NCBI Taxonomy" id="136037"/>
    <lineage>
        <taxon>Eukaryota</taxon>
        <taxon>Metazoa</taxon>
        <taxon>Ecdysozoa</taxon>
        <taxon>Arthropoda</taxon>
        <taxon>Hexapoda</taxon>
        <taxon>Insecta</taxon>
        <taxon>Pterygota</taxon>
        <taxon>Neoptera</taxon>
        <taxon>Polyneoptera</taxon>
        <taxon>Dictyoptera</taxon>
        <taxon>Blattodea</taxon>
        <taxon>Blattoidea</taxon>
        <taxon>Termitoidae</taxon>
        <taxon>Termopsidae</taxon>
        <taxon>Zootermopsis</taxon>
    </lineage>
</organism>
<keyword evidence="4" id="KW-1185">Reference proteome</keyword>
<evidence type="ECO:0000313" key="3">
    <source>
        <dbReference type="EMBL" id="KDR18839.1"/>
    </source>
</evidence>
<feature type="domain" description="HAT C-terminal dimerisation" evidence="1">
    <location>
        <begin position="608"/>
        <end position="687"/>
    </location>
</feature>
<dbReference type="InterPro" id="IPR025398">
    <property type="entry name" value="DUF4371"/>
</dbReference>
<reference evidence="3 4" key="1">
    <citation type="journal article" date="2014" name="Nat. Commun.">
        <title>Molecular traces of alternative social organization in a termite genome.</title>
        <authorList>
            <person name="Terrapon N."/>
            <person name="Li C."/>
            <person name="Robertson H.M."/>
            <person name="Ji L."/>
            <person name="Meng X."/>
            <person name="Booth W."/>
            <person name="Chen Z."/>
            <person name="Childers C.P."/>
            <person name="Glastad K.M."/>
            <person name="Gokhale K."/>
            <person name="Gowin J."/>
            <person name="Gronenberg W."/>
            <person name="Hermansen R.A."/>
            <person name="Hu H."/>
            <person name="Hunt B.G."/>
            <person name="Huylmans A.K."/>
            <person name="Khalil S.M."/>
            <person name="Mitchell R.D."/>
            <person name="Munoz-Torres M.C."/>
            <person name="Mustard J.A."/>
            <person name="Pan H."/>
            <person name="Reese J.T."/>
            <person name="Scharf M.E."/>
            <person name="Sun F."/>
            <person name="Vogel H."/>
            <person name="Xiao J."/>
            <person name="Yang W."/>
            <person name="Yang Z."/>
            <person name="Yang Z."/>
            <person name="Zhou J."/>
            <person name="Zhu J."/>
            <person name="Brent C.S."/>
            <person name="Elsik C.G."/>
            <person name="Goodisman M.A."/>
            <person name="Liberles D.A."/>
            <person name="Roe R.M."/>
            <person name="Vargo E.L."/>
            <person name="Vilcinskas A."/>
            <person name="Wang J."/>
            <person name="Bornberg-Bauer E."/>
            <person name="Korb J."/>
            <person name="Zhang G."/>
            <person name="Liebig J."/>
        </authorList>
    </citation>
    <scope>NUCLEOTIDE SEQUENCE [LARGE SCALE GENOMIC DNA]</scope>
    <source>
        <tissue evidence="3">Whole organism</tissue>
    </source>
</reference>
<evidence type="ECO:0000259" key="2">
    <source>
        <dbReference type="Pfam" id="PF14291"/>
    </source>
</evidence>
<dbReference type="OMA" id="QVAKHNE"/>
<evidence type="ECO:0000313" key="4">
    <source>
        <dbReference type="Proteomes" id="UP000027135"/>
    </source>
</evidence>
<dbReference type="SUPFAM" id="SSF53098">
    <property type="entry name" value="Ribonuclease H-like"/>
    <property type="match status" value="1"/>
</dbReference>
<dbReference type="eggNOG" id="ENOG502R6J9">
    <property type="taxonomic scope" value="Eukaryota"/>
</dbReference>
<dbReference type="GO" id="GO:0046983">
    <property type="term" value="F:protein dimerization activity"/>
    <property type="evidence" value="ECO:0007669"/>
    <property type="project" value="InterPro"/>
</dbReference>
<dbReference type="Proteomes" id="UP000027135">
    <property type="component" value="Unassembled WGS sequence"/>
</dbReference>
<feature type="domain" description="DUF4371" evidence="2">
    <location>
        <begin position="136"/>
        <end position="324"/>
    </location>
</feature>
<sequence length="720" mass="82943">MEDEVCDCAIEDLLKQSFSCRDFATKKRIIETGRPIPFLTKMVKLSKNRLRHFSDSWYNTDLWLCGCKKSSSLYCWPCLLFSTERNMWTTNGVSDIASFYVLKKRHELSVNHVNSKIALLKFGNTQIEDSLSPSYKIDCEKHNEKVKANRYIVSCFIDAICYLAQQELPFRGHLENTESENRGNYLEYLHRRARYDEKLRVHLETSTLLIGTSHDIQNDLIDSISTVMINKIKEEVKQTHFVSIIEDVVVDVSGKSQLSSVLRYVTPDGSVQERFIRFSDVSQDRSAASLSVHVFNLINEFRCGEKLVAQTYDGAAVMVGEHNGLQELIRDKYETAFFVHCYAHQLNLVLRQSVECIPECKVFFETLSGFASFFSKSSKRLAAFDKLVTRRLPSVAPTIWLYAERLVEVISQLKTELINFFKSVTNDTKEWDGETRISARGYYEILQDFDFNFYLKVFSGVLPQAKELFEIMQTIGNISYCSKIVEEFQNFLTEKLNSFEEVWSESVSCSQGDEHSELLAKRPRIAVINNDQKIYYQRLYREIIDTMKGQLTNRFSEILKLKFVSLLDFGNFKHYSEMFPAAAYESLLLSYGRYFDALLLKTELSVIYSSEEFLKSNISDLLRYLITSNLNTALPEVTKLSALLLTIPTTSASVEGSFSALKRVNTYLHSTQTQERLTKLSLMTIEKRILQDLESSPNFCSSVIDIFSEKNSSVELKYKV</sequence>
<dbReference type="InterPro" id="IPR012337">
    <property type="entry name" value="RNaseH-like_sf"/>
</dbReference>
<name>A0A067R633_ZOONE</name>
<evidence type="ECO:0000259" key="1">
    <source>
        <dbReference type="Pfam" id="PF05699"/>
    </source>
</evidence>
<dbReference type="Pfam" id="PF14291">
    <property type="entry name" value="DUF4371"/>
    <property type="match status" value="1"/>
</dbReference>
<dbReference type="AlphaFoldDB" id="A0A067R633"/>
<dbReference type="OrthoDB" id="6617004at2759"/>
<accession>A0A067R633</accession>
<dbReference type="Pfam" id="PF05699">
    <property type="entry name" value="Dimer_Tnp_hAT"/>
    <property type="match status" value="1"/>
</dbReference>
<protein>
    <submittedName>
        <fullName evidence="3">Zinc finger MYM-type protein 1</fullName>
    </submittedName>
</protein>
<dbReference type="PANTHER" id="PTHR45749">
    <property type="match status" value="1"/>
</dbReference>
<dbReference type="EMBL" id="KK852669">
    <property type="protein sequence ID" value="KDR18839.1"/>
    <property type="molecule type" value="Genomic_DNA"/>
</dbReference>
<proteinExistence type="predicted"/>